<dbReference type="STRING" id="2711.A0A067GWZ9"/>
<evidence type="ECO:0000256" key="1">
    <source>
        <dbReference type="ARBA" id="ARBA00006509"/>
    </source>
</evidence>
<dbReference type="EMBL" id="KK784877">
    <property type="protein sequence ID" value="KDO79856.1"/>
    <property type="molecule type" value="Genomic_DNA"/>
</dbReference>
<feature type="region of interest" description="Disordered" evidence="4">
    <location>
        <begin position="78"/>
        <end position="100"/>
    </location>
</feature>
<keyword evidence="3" id="KW-0687">Ribonucleoprotein</keyword>
<dbReference type="GO" id="GO:0003735">
    <property type="term" value="F:structural constituent of ribosome"/>
    <property type="evidence" value="ECO:0000318"/>
    <property type="project" value="GO_Central"/>
</dbReference>
<reference evidence="5 6" key="1">
    <citation type="submission" date="2014-04" db="EMBL/GenBank/DDBJ databases">
        <authorList>
            <consortium name="International Citrus Genome Consortium"/>
            <person name="Gmitter F."/>
            <person name="Chen C."/>
            <person name="Farmerie W."/>
            <person name="Harkins T."/>
            <person name="Desany B."/>
            <person name="Mohiuddin M."/>
            <person name="Kodira C."/>
            <person name="Borodovsky M."/>
            <person name="Lomsadze A."/>
            <person name="Burns P."/>
            <person name="Jenkins J."/>
            <person name="Prochnik S."/>
            <person name="Shu S."/>
            <person name="Chapman J."/>
            <person name="Pitluck S."/>
            <person name="Schmutz J."/>
            <person name="Rokhsar D."/>
        </authorList>
    </citation>
    <scope>NUCLEOTIDE SEQUENCE</scope>
</reference>
<dbReference type="GO" id="GO:0022625">
    <property type="term" value="C:cytosolic large ribosomal subunit"/>
    <property type="evidence" value="ECO:0000318"/>
    <property type="project" value="GO_Central"/>
</dbReference>
<organism evidence="5 6">
    <name type="scientific">Citrus sinensis</name>
    <name type="common">Sweet orange</name>
    <name type="synonym">Citrus aurantium var. sinensis</name>
    <dbReference type="NCBI Taxonomy" id="2711"/>
    <lineage>
        <taxon>Eukaryota</taxon>
        <taxon>Viridiplantae</taxon>
        <taxon>Streptophyta</taxon>
        <taxon>Embryophyta</taxon>
        <taxon>Tracheophyta</taxon>
        <taxon>Spermatophyta</taxon>
        <taxon>Magnoliopsida</taxon>
        <taxon>eudicotyledons</taxon>
        <taxon>Gunneridae</taxon>
        <taxon>Pentapetalae</taxon>
        <taxon>rosids</taxon>
        <taxon>malvids</taxon>
        <taxon>Sapindales</taxon>
        <taxon>Rutaceae</taxon>
        <taxon>Aurantioideae</taxon>
        <taxon>Citrus</taxon>
    </lineage>
</organism>
<dbReference type="PANTHER" id="PTHR10114">
    <property type="entry name" value="60S RIBOSOMAL PROTEIN L36"/>
    <property type="match status" value="1"/>
</dbReference>
<sequence length="100" mass="11239">AIAPKLPNTDLFVGLNKGHVVTKKELLPRPANRKGKTSKRVHFERNVIREVAGFTPYEKTITELLKVDEDKRALKAAKRKLSTHEGTKTKCEEMSNASAR</sequence>
<accession>A0A067GWZ9</accession>
<gene>
    <name evidence="5" type="ORF">CISIN_1g041684mg</name>
</gene>
<dbReference type="Pfam" id="PF01158">
    <property type="entry name" value="Ribosomal_L36e"/>
    <property type="match status" value="1"/>
</dbReference>
<evidence type="ECO:0000256" key="3">
    <source>
        <dbReference type="ARBA" id="ARBA00023274"/>
    </source>
</evidence>
<dbReference type="Gene3D" id="1.10.10.1760">
    <property type="entry name" value="60S ribosomal protein L36"/>
    <property type="match status" value="1"/>
</dbReference>
<evidence type="ECO:0008006" key="7">
    <source>
        <dbReference type="Google" id="ProtNLM"/>
    </source>
</evidence>
<dbReference type="SMR" id="A0A067GWZ9"/>
<dbReference type="GO" id="GO:0002181">
    <property type="term" value="P:cytoplasmic translation"/>
    <property type="evidence" value="ECO:0000318"/>
    <property type="project" value="GO_Central"/>
</dbReference>
<evidence type="ECO:0000256" key="2">
    <source>
        <dbReference type="ARBA" id="ARBA00022980"/>
    </source>
</evidence>
<dbReference type="InterPro" id="IPR000509">
    <property type="entry name" value="Ribosomal_eL36"/>
</dbReference>
<protein>
    <recommendedName>
        <fullName evidence="7">60S ribosomal protein L36</fullName>
    </recommendedName>
</protein>
<dbReference type="FunFam" id="1.10.10.1760:FF:000001">
    <property type="entry name" value="60S ribosomal protein L36"/>
    <property type="match status" value="1"/>
</dbReference>
<evidence type="ECO:0000256" key="4">
    <source>
        <dbReference type="SAM" id="MobiDB-lite"/>
    </source>
</evidence>
<name>A0A067GWZ9_CITSI</name>
<feature type="compositionally biased region" description="Basic and acidic residues" evidence="4">
    <location>
        <begin position="82"/>
        <end position="93"/>
    </location>
</feature>
<evidence type="ECO:0000313" key="5">
    <source>
        <dbReference type="EMBL" id="KDO79856.1"/>
    </source>
</evidence>
<keyword evidence="2" id="KW-0689">Ribosomal protein</keyword>
<evidence type="ECO:0000313" key="6">
    <source>
        <dbReference type="Proteomes" id="UP000027120"/>
    </source>
</evidence>
<keyword evidence="6" id="KW-1185">Reference proteome</keyword>
<dbReference type="AlphaFoldDB" id="A0A067GWZ9"/>
<dbReference type="Proteomes" id="UP000027120">
    <property type="component" value="Unassembled WGS sequence"/>
</dbReference>
<dbReference type="InterPro" id="IPR038097">
    <property type="entry name" value="Ribosomal_eL36_sf"/>
</dbReference>
<proteinExistence type="inferred from homology"/>
<comment type="similarity">
    <text evidence="1">Belongs to the eukaryotic ribosomal protein eL36 family.</text>
</comment>
<feature type="non-terminal residue" evidence="5">
    <location>
        <position position="1"/>
    </location>
</feature>